<evidence type="ECO:0000256" key="7">
    <source>
        <dbReference type="ARBA" id="ARBA00023180"/>
    </source>
</evidence>
<keyword evidence="7" id="KW-0325">Glycoprotein</keyword>
<dbReference type="Gene3D" id="3.80.10.10">
    <property type="entry name" value="Ribonuclease Inhibitor"/>
    <property type="match status" value="1"/>
</dbReference>
<dbReference type="Pfam" id="PF00560">
    <property type="entry name" value="LRR_1"/>
    <property type="match status" value="1"/>
</dbReference>
<dbReference type="STRING" id="3818.A0A445C9T4"/>
<evidence type="ECO:0000256" key="3">
    <source>
        <dbReference type="ARBA" id="ARBA00022729"/>
    </source>
</evidence>
<comment type="caution">
    <text evidence="9">The sequence shown here is derived from an EMBL/GenBank/DDBJ whole genome shotgun (WGS) entry which is preliminary data.</text>
</comment>
<evidence type="ECO:0000256" key="1">
    <source>
        <dbReference type="ARBA" id="ARBA00004479"/>
    </source>
</evidence>
<dbReference type="PANTHER" id="PTHR48063:SF112">
    <property type="entry name" value="RECEPTOR LIKE PROTEIN 30-LIKE"/>
    <property type="match status" value="1"/>
</dbReference>
<keyword evidence="3" id="KW-0732">Signal</keyword>
<sequence>MRRNWLYGGIPSSLCQFNALQILDLVENKLVGPIPHCIANITVMTSYIFSYKGDFDWWNQKGVKQVIKGRELDYIDMTLFCVVNLDLSNNFLSGSIPTGISSLTKLIPERIGDIRSLESIDLSHNHLSGAIPKSMIGLNFLSYLNLSYNNLLRSIPVENQFQTLNDPLSYTGNQYLCGAPLPKYCSGPHHVPTFEGYEDEDRENDQLGKVLFYSIVSFGFATGFGVIIGFLYFKNNWRYVCFEYVEKVADRIYDAVVIKK</sequence>
<organism evidence="9 10">
    <name type="scientific">Arachis hypogaea</name>
    <name type="common">Peanut</name>
    <dbReference type="NCBI Taxonomy" id="3818"/>
    <lineage>
        <taxon>Eukaryota</taxon>
        <taxon>Viridiplantae</taxon>
        <taxon>Streptophyta</taxon>
        <taxon>Embryophyta</taxon>
        <taxon>Tracheophyta</taxon>
        <taxon>Spermatophyta</taxon>
        <taxon>Magnoliopsida</taxon>
        <taxon>eudicotyledons</taxon>
        <taxon>Gunneridae</taxon>
        <taxon>Pentapetalae</taxon>
        <taxon>rosids</taxon>
        <taxon>fabids</taxon>
        <taxon>Fabales</taxon>
        <taxon>Fabaceae</taxon>
        <taxon>Papilionoideae</taxon>
        <taxon>50 kb inversion clade</taxon>
        <taxon>dalbergioids sensu lato</taxon>
        <taxon>Dalbergieae</taxon>
        <taxon>Pterocarpus clade</taxon>
        <taxon>Arachis</taxon>
    </lineage>
</organism>
<dbReference type="InterPro" id="IPR046956">
    <property type="entry name" value="RLP23-like"/>
</dbReference>
<gene>
    <name evidence="9" type="ORF">Ahy_A07g033651</name>
</gene>
<evidence type="ECO:0000313" key="9">
    <source>
        <dbReference type="EMBL" id="RYR47704.1"/>
    </source>
</evidence>
<dbReference type="InterPro" id="IPR032675">
    <property type="entry name" value="LRR_dom_sf"/>
</dbReference>
<keyword evidence="5 8" id="KW-0472">Membrane</keyword>
<protein>
    <recommendedName>
        <fullName evidence="11">LRR receptor-like serine/threonine-protein kinase</fullName>
    </recommendedName>
</protein>
<dbReference type="PANTHER" id="PTHR48063">
    <property type="entry name" value="LRR RECEPTOR-LIKE KINASE"/>
    <property type="match status" value="1"/>
</dbReference>
<dbReference type="Proteomes" id="UP000289738">
    <property type="component" value="Chromosome A07"/>
</dbReference>
<evidence type="ECO:0000313" key="10">
    <source>
        <dbReference type="Proteomes" id="UP000289738"/>
    </source>
</evidence>
<proteinExistence type="predicted"/>
<evidence type="ECO:0000256" key="2">
    <source>
        <dbReference type="ARBA" id="ARBA00022692"/>
    </source>
</evidence>
<keyword evidence="4 8" id="KW-1133">Transmembrane helix</keyword>
<evidence type="ECO:0000256" key="4">
    <source>
        <dbReference type="ARBA" id="ARBA00022989"/>
    </source>
</evidence>
<dbReference type="AlphaFoldDB" id="A0A445C9T4"/>
<reference evidence="9 10" key="1">
    <citation type="submission" date="2019-01" db="EMBL/GenBank/DDBJ databases">
        <title>Sequencing of cultivated peanut Arachis hypogaea provides insights into genome evolution and oil improvement.</title>
        <authorList>
            <person name="Chen X."/>
        </authorList>
    </citation>
    <scope>NUCLEOTIDE SEQUENCE [LARGE SCALE GENOMIC DNA]</scope>
    <source>
        <strain evidence="10">cv. Fuhuasheng</strain>
        <tissue evidence="9">Leaves</tissue>
    </source>
</reference>
<keyword evidence="2 8" id="KW-0812">Transmembrane</keyword>
<name>A0A445C9T4_ARAHY</name>
<dbReference type="InterPro" id="IPR001611">
    <property type="entry name" value="Leu-rich_rpt"/>
</dbReference>
<dbReference type="EMBL" id="SDMP01000007">
    <property type="protein sequence ID" value="RYR47704.1"/>
    <property type="molecule type" value="Genomic_DNA"/>
</dbReference>
<comment type="subcellular location">
    <subcellularLocation>
        <location evidence="1">Membrane</location>
        <topology evidence="1">Single-pass type I membrane protein</topology>
    </subcellularLocation>
</comment>
<keyword evidence="10" id="KW-1185">Reference proteome</keyword>
<evidence type="ECO:0000256" key="8">
    <source>
        <dbReference type="SAM" id="Phobius"/>
    </source>
</evidence>
<evidence type="ECO:0000256" key="6">
    <source>
        <dbReference type="ARBA" id="ARBA00023170"/>
    </source>
</evidence>
<dbReference type="GO" id="GO:0016020">
    <property type="term" value="C:membrane"/>
    <property type="evidence" value="ECO:0007669"/>
    <property type="project" value="UniProtKB-SubCell"/>
</dbReference>
<accession>A0A445C9T4</accession>
<keyword evidence="6" id="KW-0675">Receptor</keyword>
<evidence type="ECO:0008006" key="11">
    <source>
        <dbReference type="Google" id="ProtNLM"/>
    </source>
</evidence>
<dbReference type="SUPFAM" id="SSF52058">
    <property type="entry name" value="L domain-like"/>
    <property type="match status" value="1"/>
</dbReference>
<dbReference type="PRINTS" id="PR00019">
    <property type="entry name" value="LEURICHRPT"/>
</dbReference>
<evidence type="ECO:0000256" key="5">
    <source>
        <dbReference type="ARBA" id="ARBA00023136"/>
    </source>
</evidence>
<dbReference type="Pfam" id="PF13855">
    <property type="entry name" value="LRR_8"/>
    <property type="match status" value="1"/>
</dbReference>
<feature type="transmembrane region" description="Helical" evidence="8">
    <location>
        <begin position="210"/>
        <end position="233"/>
    </location>
</feature>